<dbReference type="Pfam" id="PF00076">
    <property type="entry name" value="RRM_1"/>
    <property type="match status" value="1"/>
</dbReference>
<feature type="domain" description="RRM" evidence="3">
    <location>
        <begin position="50"/>
        <end position="113"/>
    </location>
</feature>
<evidence type="ECO:0000259" key="3">
    <source>
        <dbReference type="PROSITE" id="PS50102"/>
    </source>
</evidence>
<evidence type="ECO:0000313" key="5">
    <source>
        <dbReference type="Proteomes" id="UP000298663"/>
    </source>
</evidence>
<reference evidence="4 5" key="2">
    <citation type="journal article" date="2019" name="G3 (Bethesda)">
        <title>Hybrid Assembly of the Genome of the Entomopathogenic Nematode Steinernema carpocapsae Identifies the X-Chromosome.</title>
        <authorList>
            <person name="Serra L."/>
            <person name="Macchietto M."/>
            <person name="Macias-Munoz A."/>
            <person name="McGill C.J."/>
            <person name="Rodriguez I.M."/>
            <person name="Rodriguez B."/>
            <person name="Murad R."/>
            <person name="Mortazavi A."/>
        </authorList>
    </citation>
    <scope>NUCLEOTIDE SEQUENCE [LARGE SCALE GENOMIC DNA]</scope>
    <source>
        <strain evidence="4 5">ALL</strain>
    </source>
</reference>
<dbReference type="SUPFAM" id="SSF54928">
    <property type="entry name" value="RNA-binding domain, RBD"/>
    <property type="match status" value="1"/>
</dbReference>
<comment type="caution">
    <text evidence="4">The sequence shown here is derived from an EMBL/GenBank/DDBJ whole genome shotgun (WGS) entry which is preliminary data.</text>
</comment>
<keyword evidence="5" id="KW-1185">Reference proteome</keyword>
<dbReference type="InterPro" id="IPR000504">
    <property type="entry name" value="RRM_dom"/>
</dbReference>
<name>A0A4U5M8F2_STECR</name>
<accession>A0A4U5M8F2</accession>
<evidence type="ECO:0000313" key="4">
    <source>
        <dbReference type="EMBL" id="TKR65214.1"/>
    </source>
</evidence>
<protein>
    <recommendedName>
        <fullName evidence="3">RRM domain-containing protein</fullName>
    </recommendedName>
</protein>
<dbReference type="STRING" id="34508.A0A4U5M8F2"/>
<dbReference type="InterPro" id="IPR035979">
    <property type="entry name" value="RBD_domain_sf"/>
</dbReference>
<dbReference type="AlphaFoldDB" id="A0A4U5M8F2"/>
<sequence>MRGPPELYFEWPDAADQSVAMETKWVCCLIEAIAGYGSGAICACMHFAVIAAIFMVSRAVSSGGRKATVWVARRPPGFAFVEYEDNRDAEDAVRGLDGSRICGVRARVELSNGGRRRGGGGGFGGSRGGDRGGRRFSRSRSRSPRRRSRTRSRSPPAKDRESPSYQEASPRRSRSRSPTRSRSGSPPQQQNRPKPLATLLRKRTSVGSYCCNLSSVILSRDSTLQCYNNNNGLHFLLPSSSLHTRLLPSISHLPS</sequence>
<evidence type="ECO:0000256" key="1">
    <source>
        <dbReference type="PROSITE-ProRule" id="PRU00176"/>
    </source>
</evidence>
<evidence type="ECO:0000256" key="2">
    <source>
        <dbReference type="SAM" id="MobiDB-lite"/>
    </source>
</evidence>
<feature type="compositionally biased region" description="Basic residues" evidence="2">
    <location>
        <begin position="134"/>
        <end position="152"/>
    </location>
</feature>
<dbReference type="PROSITE" id="PS50102">
    <property type="entry name" value="RRM"/>
    <property type="match status" value="1"/>
</dbReference>
<dbReference type="GO" id="GO:0003723">
    <property type="term" value="F:RNA binding"/>
    <property type="evidence" value="ECO:0007669"/>
    <property type="project" value="UniProtKB-UniRule"/>
</dbReference>
<feature type="compositionally biased region" description="Low complexity" evidence="2">
    <location>
        <begin position="180"/>
        <end position="193"/>
    </location>
</feature>
<gene>
    <name evidence="4" type="ORF">L596_025646</name>
</gene>
<keyword evidence="1" id="KW-0694">RNA-binding</keyword>
<proteinExistence type="predicted"/>
<dbReference type="PANTHER" id="PTHR23147">
    <property type="entry name" value="SERINE/ARGININE RICH SPLICING FACTOR"/>
    <property type="match status" value="1"/>
</dbReference>
<dbReference type="Gene3D" id="3.30.70.330">
    <property type="match status" value="1"/>
</dbReference>
<reference evidence="4 5" key="1">
    <citation type="journal article" date="2015" name="Genome Biol.">
        <title>Comparative genomics of Steinernema reveals deeply conserved gene regulatory networks.</title>
        <authorList>
            <person name="Dillman A.R."/>
            <person name="Macchietto M."/>
            <person name="Porter C.F."/>
            <person name="Rogers A."/>
            <person name="Williams B."/>
            <person name="Antoshechkin I."/>
            <person name="Lee M.M."/>
            <person name="Goodwin Z."/>
            <person name="Lu X."/>
            <person name="Lewis E.E."/>
            <person name="Goodrich-Blair H."/>
            <person name="Stock S.P."/>
            <person name="Adams B.J."/>
            <person name="Sternberg P.W."/>
            <person name="Mortazavi A."/>
        </authorList>
    </citation>
    <scope>NUCLEOTIDE SEQUENCE [LARGE SCALE GENOMIC DNA]</scope>
    <source>
        <strain evidence="4 5">ALL</strain>
    </source>
</reference>
<dbReference type="InterPro" id="IPR050907">
    <property type="entry name" value="SRSF"/>
</dbReference>
<dbReference type="Proteomes" id="UP000298663">
    <property type="component" value="Unassembled WGS sequence"/>
</dbReference>
<feature type="region of interest" description="Disordered" evidence="2">
    <location>
        <begin position="111"/>
        <end position="196"/>
    </location>
</feature>
<dbReference type="InterPro" id="IPR012677">
    <property type="entry name" value="Nucleotide-bd_a/b_plait_sf"/>
</dbReference>
<dbReference type="OrthoDB" id="5970at2759"/>
<dbReference type="EMBL" id="AZBU02000009">
    <property type="protein sequence ID" value="TKR65214.1"/>
    <property type="molecule type" value="Genomic_DNA"/>
</dbReference>
<organism evidence="4 5">
    <name type="scientific">Steinernema carpocapsae</name>
    <name type="common">Entomopathogenic nematode</name>
    <dbReference type="NCBI Taxonomy" id="34508"/>
    <lineage>
        <taxon>Eukaryota</taxon>
        <taxon>Metazoa</taxon>
        <taxon>Ecdysozoa</taxon>
        <taxon>Nematoda</taxon>
        <taxon>Chromadorea</taxon>
        <taxon>Rhabditida</taxon>
        <taxon>Tylenchina</taxon>
        <taxon>Panagrolaimomorpha</taxon>
        <taxon>Strongyloidoidea</taxon>
        <taxon>Steinernematidae</taxon>
        <taxon>Steinernema</taxon>
    </lineage>
</organism>